<geneLocation type="plasmid" evidence="4 5">
    <name>unnamed</name>
</geneLocation>
<reference evidence="4" key="1">
    <citation type="submission" date="2021-04" db="EMBL/GenBank/DDBJ databases">
        <title>The complete genome sequence of Caulobacter sp. S6.</title>
        <authorList>
            <person name="Tang Y."/>
            <person name="Ouyang W."/>
            <person name="Liu Q."/>
            <person name="Huang B."/>
            <person name="Guo Z."/>
            <person name="Lei P."/>
        </authorList>
    </citation>
    <scope>NUCLEOTIDE SEQUENCE</scope>
    <source>
        <strain evidence="4">S6</strain>
        <plasmid evidence="4">unnamed</plasmid>
    </source>
</reference>
<feature type="domain" description="Plasmid replication protein C N-terminal" evidence="2">
    <location>
        <begin position="64"/>
        <end position="158"/>
    </location>
</feature>
<sequence>MQTAHSVEWRPGFAKRADNFEEVCAKAEAWRWRPGDSIARVAAAVLKGTPMLTTPQRLTLLLYVEHLNQDRLEQDIACVWPSTGLIAEYLGCSESQARTNRRGLEAAGFMVRDYNRANRPAGLEAYDLRPLLARLDELEAVDAAIRGAIAARRALQSEAVAFPTKYSAQAPESRRLEQSQKNFSYPVPEKDAGSPRSYSEKRPAARPERGRTNGSSGQPQRTGTVRALGSPGGASGFAGANLGPSVHAEMVRQELQSAVRICPRLAPLVPDHVLKDPSTATPEDAARIAAAAPLLLPDPERNNSLSVQWGWARHGIRVVTMLAIALEDPEVRSPCAYFGAFATKPSGGVPDLRLNLARILKQKGEIPPAEITPAPRPEAVFEPQPELPPLMFAPGAEDAPWPEINAEVRRLIRDGAHGSWFNRIGFHGIVDGVLTLSTPTGIAADRIKRDYVEAIKMAAETVGVFVDRVVLMVRKR</sequence>
<dbReference type="AlphaFoldDB" id="A0A975G5H3"/>
<keyword evidence="4" id="KW-0614">Plasmid</keyword>
<feature type="region of interest" description="Disordered" evidence="1">
    <location>
        <begin position="166"/>
        <end position="232"/>
    </location>
</feature>
<dbReference type="KEGG" id="caul:KCG34_25605"/>
<evidence type="ECO:0000313" key="4">
    <source>
        <dbReference type="EMBL" id="QUD90937.1"/>
    </source>
</evidence>
<gene>
    <name evidence="4" type="ORF">KCG34_25605</name>
</gene>
<organism evidence="4 5">
    <name type="scientific">Phenylobacterium montanum</name>
    <dbReference type="NCBI Taxonomy" id="2823693"/>
    <lineage>
        <taxon>Bacteria</taxon>
        <taxon>Pseudomonadati</taxon>
        <taxon>Pseudomonadota</taxon>
        <taxon>Alphaproteobacteria</taxon>
        <taxon>Caulobacterales</taxon>
        <taxon>Caulobacteraceae</taxon>
        <taxon>Phenylobacterium</taxon>
    </lineage>
</organism>
<evidence type="ECO:0000256" key="1">
    <source>
        <dbReference type="SAM" id="MobiDB-lite"/>
    </source>
</evidence>
<feature type="compositionally biased region" description="Basic and acidic residues" evidence="1">
    <location>
        <begin position="188"/>
        <end position="211"/>
    </location>
</feature>
<name>A0A975G5H3_9CAUL</name>
<feature type="domain" description="DnaA N-terminal" evidence="3">
    <location>
        <begin position="400"/>
        <end position="459"/>
    </location>
</feature>
<dbReference type="Proteomes" id="UP000676409">
    <property type="component" value="Plasmid unnamed"/>
</dbReference>
<dbReference type="Pfam" id="PF03428">
    <property type="entry name" value="RP-C"/>
    <property type="match status" value="1"/>
</dbReference>
<accession>A0A975G5H3</accession>
<feature type="compositionally biased region" description="Polar residues" evidence="1">
    <location>
        <begin position="212"/>
        <end position="223"/>
    </location>
</feature>
<dbReference type="Pfam" id="PF11638">
    <property type="entry name" value="DnaA_N"/>
    <property type="match status" value="1"/>
</dbReference>
<dbReference type="RefSeq" id="WP_211940983.1">
    <property type="nucleotide sequence ID" value="NZ_CP073079.1"/>
</dbReference>
<keyword evidence="5" id="KW-1185">Reference proteome</keyword>
<dbReference type="EMBL" id="CP073079">
    <property type="protein sequence ID" value="QUD90937.1"/>
    <property type="molecule type" value="Genomic_DNA"/>
</dbReference>
<protein>
    <recommendedName>
        <fullName evidence="6">DnaA N-terminal domain-containing protein</fullName>
    </recommendedName>
</protein>
<evidence type="ECO:0008006" key="6">
    <source>
        <dbReference type="Google" id="ProtNLM"/>
    </source>
</evidence>
<dbReference type="InterPro" id="IPR005090">
    <property type="entry name" value="RepC_N"/>
</dbReference>
<dbReference type="InterPro" id="IPR036388">
    <property type="entry name" value="WH-like_DNA-bd_sf"/>
</dbReference>
<proteinExistence type="predicted"/>
<evidence type="ECO:0000259" key="3">
    <source>
        <dbReference type="Pfam" id="PF11638"/>
    </source>
</evidence>
<evidence type="ECO:0000259" key="2">
    <source>
        <dbReference type="Pfam" id="PF03428"/>
    </source>
</evidence>
<dbReference type="Gene3D" id="1.10.10.10">
    <property type="entry name" value="Winged helix-like DNA-binding domain superfamily/Winged helix DNA-binding domain"/>
    <property type="match status" value="1"/>
</dbReference>
<evidence type="ECO:0000313" key="5">
    <source>
        <dbReference type="Proteomes" id="UP000676409"/>
    </source>
</evidence>
<dbReference type="InterPro" id="IPR024633">
    <property type="entry name" value="DnaA_N_dom"/>
</dbReference>